<feature type="compositionally biased region" description="Basic and acidic residues" evidence="1">
    <location>
        <begin position="72"/>
        <end position="81"/>
    </location>
</feature>
<sequence>MKKCHIPARLRGICRLAQDDRSQYIGIMRLLPTLPRLLLVAALAMTPTILVPWHHAQAQDADDAEAEQEAEAAQKKAEARKAAQRAAPPSALPGAEASDDDAGHARSDVNPTTALFDAINRGSLNAAKEALNRGADMGGHNVLDQTPLDMAIDLNRKDIMFLLLSMRTYNPDGKIENSVSDEGVEMKNGSGHLTIGGKSVTPKRSLVAASPHFDTSGGKPDPSVGFLGFAGH</sequence>
<proteinExistence type="predicted"/>
<dbReference type="AlphaFoldDB" id="A0A067Z0V1"/>
<name>A0A067Z0V1_GLUOY</name>
<dbReference type="Proteomes" id="UP000031656">
    <property type="component" value="Chromosome"/>
</dbReference>
<accession>A0A067Z0V1</accession>
<organism evidence="2 3">
    <name type="scientific">Gluconobacter oxydans DSM 3504</name>
    <dbReference type="NCBI Taxonomy" id="1288313"/>
    <lineage>
        <taxon>Bacteria</taxon>
        <taxon>Pseudomonadati</taxon>
        <taxon>Pseudomonadota</taxon>
        <taxon>Alphaproteobacteria</taxon>
        <taxon>Acetobacterales</taxon>
        <taxon>Acetobacteraceae</taxon>
        <taxon>Gluconobacter</taxon>
    </lineage>
</organism>
<dbReference type="KEGG" id="goy:GLS_c03640"/>
<dbReference type="HOGENOM" id="CLU_1347325_0_0_5"/>
<dbReference type="Gene3D" id="1.25.40.20">
    <property type="entry name" value="Ankyrin repeat-containing domain"/>
    <property type="match status" value="1"/>
</dbReference>
<evidence type="ECO:0000313" key="2">
    <source>
        <dbReference type="EMBL" id="AHK70281.1"/>
    </source>
</evidence>
<evidence type="ECO:0000256" key="1">
    <source>
        <dbReference type="SAM" id="MobiDB-lite"/>
    </source>
</evidence>
<dbReference type="InterPro" id="IPR036770">
    <property type="entry name" value="Ankyrin_rpt-contain_sf"/>
</dbReference>
<feature type="compositionally biased region" description="Acidic residues" evidence="1">
    <location>
        <begin position="60"/>
        <end position="70"/>
    </location>
</feature>
<protein>
    <submittedName>
        <fullName evidence="2">Uncharacterized protein</fullName>
    </submittedName>
</protein>
<feature type="region of interest" description="Disordered" evidence="1">
    <location>
        <begin position="60"/>
        <end position="108"/>
    </location>
</feature>
<reference evidence="2 3" key="1">
    <citation type="journal article" date="2015" name="Appl. Microbiol. Biotechnol.">
        <title>The consequence of an additional NADH dehydrogenase paralog on the growth of Gluconobacter oxydans DSM3504.</title>
        <authorList>
            <person name="Kostner D."/>
            <person name="Luchterhand B."/>
            <person name="Junker A."/>
            <person name="Volland S."/>
            <person name="Daniel R."/>
            <person name="Buchs J."/>
            <person name="Liebl W."/>
            <person name="Ehrenreich A."/>
        </authorList>
    </citation>
    <scope>NUCLEOTIDE SEQUENCE [LARGE SCALE GENOMIC DNA]</scope>
    <source>
        <strain evidence="2">DSM 3504</strain>
    </source>
</reference>
<dbReference type="EMBL" id="CP004373">
    <property type="protein sequence ID" value="AHK70281.1"/>
    <property type="molecule type" value="Genomic_DNA"/>
</dbReference>
<evidence type="ECO:0000313" key="3">
    <source>
        <dbReference type="Proteomes" id="UP000031656"/>
    </source>
</evidence>
<gene>
    <name evidence="2" type="ORF">GLS_c03640</name>
</gene>
<dbReference type="SUPFAM" id="SSF48403">
    <property type="entry name" value="Ankyrin repeat"/>
    <property type="match status" value="1"/>
</dbReference>